<reference evidence="1" key="1">
    <citation type="submission" date="2020-04" db="EMBL/GenBank/DDBJ databases">
        <authorList>
            <person name="Chiriac C."/>
            <person name="Salcher M."/>
            <person name="Ghai R."/>
            <person name="Kavagutti S V."/>
        </authorList>
    </citation>
    <scope>NUCLEOTIDE SEQUENCE</scope>
</reference>
<organism evidence="1">
    <name type="scientific">uncultured Caudovirales phage</name>
    <dbReference type="NCBI Taxonomy" id="2100421"/>
    <lineage>
        <taxon>Viruses</taxon>
        <taxon>Duplodnaviria</taxon>
        <taxon>Heunggongvirae</taxon>
        <taxon>Uroviricota</taxon>
        <taxon>Caudoviricetes</taxon>
        <taxon>Peduoviridae</taxon>
        <taxon>Maltschvirus</taxon>
        <taxon>Maltschvirus maltsch</taxon>
    </lineage>
</organism>
<dbReference type="EMBL" id="LR796145">
    <property type="protein sequence ID" value="CAB4121382.1"/>
    <property type="molecule type" value="Genomic_DNA"/>
</dbReference>
<accession>A0A6J5KJN0</accession>
<gene>
    <name evidence="1" type="ORF">UFOVP13_53</name>
</gene>
<proteinExistence type="predicted"/>
<protein>
    <submittedName>
        <fullName evidence="1">Uncharacterized protein</fullName>
    </submittedName>
</protein>
<sequence>MTTPTLPSYAKILFAGYQQQRESALLRTDMESGPPRQNKVRSRVMVTRTCNLFFDSEADFNSFEAWYAGDANEGSLWFNFTDPVSGSVKSGRFVGGGYTATPLVPDLSKWQIDLKIETWG</sequence>
<evidence type="ECO:0000313" key="1">
    <source>
        <dbReference type="EMBL" id="CAB4121382.1"/>
    </source>
</evidence>
<name>A0A6J5KJN0_9CAUD</name>